<dbReference type="HOGENOM" id="CLU_027686_0_0_0"/>
<keyword evidence="4 11" id="KW-0808">Transferase</keyword>
<dbReference type="CDD" id="cd06451">
    <property type="entry name" value="AGAT_like"/>
    <property type="match status" value="1"/>
</dbReference>
<organism evidence="11 12">
    <name type="scientific">Pirellula staleyi (strain ATCC 27377 / DSM 6068 / ICPB 4128)</name>
    <name type="common">Pirella staleyi</name>
    <dbReference type="NCBI Taxonomy" id="530564"/>
    <lineage>
        <taxon>Bacteria</taxon>
        <taxon>Pseudomonadati</taxon>
        <taxon>Planctomycetota</taxon>
        <taxon>Planctomycetia</taxon>
        <taxon>Pirellulales</taxon>
        <taxon>Pirellulaceae</taxon>
        <taxon>Pirellula</taxon>
    </lineage>
</organism>
<evidence type="ECO:0000256" key="9">
    <source>
        <dbReference type="RuleBase" id="RU004504"/>
    </source>
</evidence>
<evidence type="ECO:0000256" key="2">
    <source>
        <dbReference type="ARBA" id="ARBA00009236"/>
    </source>
</evidence>
<keyword evidence="5 7" id="KW-0663">Pyridoxal phosphate</keyword>
<proteinExistence type="inferred from homology"/>
<dbReference type="FunFam" id="3.40.640.10:FF:000027">
    <property type="entry name" value="Serine--pyruvate aminotransferase, mitochondrial"/>
    <property type="match status" value="1"/>
</dbReference>
<dbReference type="STRING" id="530564.Psta_2949"/>
<keyword evidence="12" id="KW-1185">Reference proteome</keyword>
<evidence type="ECO:0000313" key="11">
    <source>
        <dbReference type="EMBL" id="ADB17614.1"/>
    </source>
</evidence>
<dbReference type="Proteomes" id="UP000001887">
    <property type="component" value="Chromosome"/>
</dbReference>
<dbReference type="EMBL" id="CP001848">
    <property type="protein sequence ID" value="ADB17614.1"/>
    <property type="molecule type" value="Genomic_DNA"/>
</dbReference>
<dbReference type="InterPro" id="IPR015424">
    <property type="entry name" value="PyrdxlP-dep_Trfase"/>
</dbReference>
<dbReference type="InterPro" id="IPR015422">
    <property type="entry name" value="PyrdxlP-dep_Trfase_small"/>
</dbReference>
<evidence type="ECO:0000259" key="10">
    <source>
        <dbReference type="Pfam" id="PF00266"/>
    </source>
</evidence>
<dbReference type="AlphaFoldDB" id="D2R8S3"/>
<dbReference type="InterPro" id="IPR024169">
    <property type="entry name" value="SP_NH2Trfase/AEP_transaminase"/>
</dbReference>
<dbReference type="PROSITE" id="PS00595">
    <property type="entry name" value="AA_TRANSFER_CLASS_5"/>
    <property type="match status" value="1"/>
</dbReference>
<feature type="modified residue" description="N6-(pyridoxal phosphate)lysine" evidence="7">
    <location>
        <position position="199"/>
    </location>
</feature>
<feature type="binding site" evidence="6">
    <location>
        <position position="346"/>
    </location>
    <ligand>
        <name>substrate</name>
    </ligand>
</feature>
<sequence>MTTTFPELNPPVRVLMGPGPSDTHPRVLQALAKGTVGHLDPYYLETMNGLQEMLRQVYRTKNPMTMAISGTGSAGMEAVVDNLIEPGDKMIVCVNGVFGGRMVDVAQRAGAEVTKIERPWGEVFTVDDLKPVLESVRPKVVGIVMAETSTGAWQPIEEISKLVHSYNALLAVDAVTALGGIPLEVDAWNIDAIYSGTQKCLSCPPGLSPVSFSPAAMEKVMSRKTKVQSWYLDVSMLANYWGQNRVYHHTGPINMTYALYEALRLVLEEGLEKCHARHALNHKALRAGLEAIGIKYSTQEGHILPQLNAVLIPEGIDDAKVRGDLLNRFGIEIGAGLGAYKGKVWRIGLMGYGSRPANVLLILSALEQLLAEQGYQFQRGASIAAATTVYQNAAK</sequence>
<accession>D2R8S3</accession>
<dbReference type="GO" id="GO:0019265">
    <property type="term" value="P:glycine biosynthetic process, by transamination of glyoxylate"/>
    <property type="evidence" value="ECO:0007669"/>
    <property type="project" value="TreeGrafter"/>
</dbReference>
<evidence type="ECO:0000256" key="6">
    <source>
        <dbReference type="PIRSR" id="PIRSR000524-1"/>
    </source>
</evidence>
<dbReference type="PANTHER" id="PTHR21152:SF40">
    <property type="entry name" value="ALANINE--GLYOXYLATE AMINOTRANSFERASE"/>
    <property type="match status" value="1"/>
</dbReference>
<dbReference type="GO" id="GO:0004760">
    <property type="term" value="F:L-serine-pyruvate transaminase activity"/>
    <property type="evidence" value="ECO:0007669"/>
    <property type="project" value="TreeGrafter"/>
</dbReference>
<reference evidence="11 12" key="1">
    <citation type="journal article" date="2009" name="Stand. Genomic Sci.">
        <title>Complete genome sequence of Pirellula staleyi type strain (ATCC 27377).</title>
        <authorList>
            <person name="Clum A."/>
            <person name="Tindall B.J."/>
            <person name="Sikorski J."/>
            <person name="Ivanova N."/>
            <person name="Mavrommatis K."/>
            <person name="Lucas S."/>
            <person name="Glavina del Rio T."/>
            <person name="Nolan M."/>
            <person name="Chen F."/>
            <person name="Tice H."/>
            <person name="Pitluck S."/>
            <person name="Cheng J.F."/>
            <person name="Chertkov O."/>
            <person name="Brettin T."/>
            <person name="Han C."/>
            <person name="Detter J.C."/>
            <person name="Kuske C."/>
            <person name="Bruce D."/>
            <person name="Goodwin L."/>
            <person name="Ovchinikova G."/>
            <person name="Pati A."/>
            <person name="Mikhailova N."/>
            <person name="Chen A."/>
            <person name="Palaniappan K."/>
            <person name="Land M."/>
            <person name="Hauser L."/>
            <person name="Chang Y.J."/>
            <person name="Jeffries C.D."/>
            <person name="Chain P."/>
            <person name="Rohde M."/>
            <person name="Goker M."/>
            <person name="Bristow J."/>
            <person name="Eisen J.A."/>
            <person name="Markowitz V."/>
            <person name="Hugenholtz P."/>
            <person name="Kyrpides N.C."/>
            <person name="Klenk H.P."/>
            <person name="Lapidus A."/>
        </authorList>
    </citation>
    <scope>NUCLEOTIDE SEQUENCE [LARGE SCALE GENOMIC DNA]</scope>
    <source>
        <strain evidence="12">ATCC 27377 / DSM 6068 / ICPB 4128</strain>
    </source>
</reference>
<evidence type="ECO:0000256" key="1">
    <source>
        <dbReference type="ARBA" id="ARBA00001933"/>
    </source>
</evidence>
<comment type="similarity">
    <text evidence="2 8">Belongs to the class-V pyridoxal-phosphate-dependent aminotransferase family.</text>
</comment>
<dbReference type="SUPFAM" id="SSF53383">
    <property type="entry name" value="PLP-dependent transferases"/>
    <property type="match status" value="1"/>
</dbReference>
<evidence type="ECO:0000256" key="8">
    <source>
        <dbReference type="RuleBase" id="RU004075"/>
    </source>
</evidence>
<dbReference type="eggNOG" id="COG0075">
    <property type="taxonomic scope" value="Bacteria"/>
</dbReference>
<dbReference type="InterPro" id="IPR020578">
    <property type="entry name" value="Aminotrans_V_PyrdxlP_BS"/>
</dbReference>
<dbReference type="InterPro" id="IPR015421">
    <property type="entry name" value="PyrdxlP-dep_Trfase_major"/>
</dbReference>
<protein>
    <submittedName>
        <fullName evidence="11">Aminotransferase class V</fullName>
    </submittedName>
</protein>
<dbReference type="PIRSF" id="PIRSF000524">
    <property type="entry name" value="SPT"/>
    <property type="match status" value="1"/>
</dbReference>
<evidence type="ECO:0000256" key="3">
    <source>
        <dbReference type="ARBA" id="ARBA00022576"/>
    </source>
</evidence>
<evidence type="ECO:0000256" key="7">
    <source>
        <dbReference type="PIRSR" id="PIRSR000524-50"/>
    </source>
</evidence>
<dbReference type="PANTHER" id="PTHR21152">
    <property type="entry name" value="AMINOTRANSFERASE CLASS V"/>
    <property type="match status" value="1"/>
</dbReference>
<dbReference type="Gene3D" id="3.40.640.10">
    <property type="entry name" value="Type I PLP-dependent aspartate aminotransferase-like (Major domain)"/>
    <property type="match status" value="1"/>
</dbReference>
<dbReference type="KEGG" id="psl:Psta_2949"/>
<gene>
    <name evidence="11" type="ordered locus">Psta_2949</name>
</gene>
<evidence type="ECO:0000313" key="12">
    <source>
        <dbReference type="Proteomes" id="UP000001887"/>
    </source>
</evidence>
<dbReference type="GO" id="GO:0008453">
    <property type="term" value="F:alanine-glyoxylate transaminase activity"/>
    <property type="evidence" value="ECO:0007669"/>
    <property type="project" value="TreeGrafter"/>
</dbReference>
<evidence type="ECO:0000256" key="5">
    <source>
        <dbReference type="ARBA" id="ARBA00022898"/>
    </source>
</evidence>
<evidence type="ECO:0000256" key="4">
    <source>
        <dbReference type="ARBA" id="ARBA00022679"/>
    </source>
</evidence>
<dbReference type="Pfam" id="PF00266">
    <property type="entry name" value="Aminotran_5"/>
    <property type="match status" value="1"/>
</dbReference>
<feature type="domain" description="Aminotransferase class V" evidence="10">
    <location>
        <begin position="35"/>
        <end position="336"/>
    </location>
</feature>
<dbReference type="InterPro" id="IPR000192">
    <property type="entry name" value="Aminotrans_V_dom"/>
</dbReference>
<comment type="cofactor">
    <cofactor evidence="1 7 9">
        <name>pyridoxal 5'-phosphate</name>
        <dbReference type="ChEBI" id="CHEBI:597326"/>
    </cofactor>
</comment>
<name>D2R8S3_PIRSD</name>
<keyword evidence="3 11" id="KW-0032">Aminotransferase</keyword>
<dbReference type="Gene3D" id="3.90.1150.10">
    <property type="entry name" value="Aspartate Aminotransferase, domain 1"/>
    <property type="match status" value="1"/>
</dbReference>